<gene>
    <name evidence="4" type="ordered locus">Caci_6826</name>
</gene>
<feature type="transmembrane region" description="Helical" evidence="2">
    <location>
        <begin position="194"/>
        <end position="223"/>
    </location>
</feature>
<dbReference type="Pfam" id="PF13231">
    <property type="entry name" value="PMT_2"/>
    <property type="match status" value="1"/>
</dbReference>
<feature type="transmembrane region" description="Helical" evidence="2">
    <location>
        <begin position="305"/>
        <end position="323"/>
    </location>
</feature>
<evidence type="ECO:0000313" key="4">
    <source>
        <dbReference type="EMBL" id="ACU75667.1"/>
    </source>
</evidence>
<feature type="region of interest" description="Disordered" evidence="1">
    <location>
        <begin position="1"/>
        <end position="25"/>
    </location>
</feature>
<feature type="transmembrane region" description="Helical" evidence="2">
    <location>
        <begin position="235"/>
        <end position="252"/>
    </location>
</feature>
<evidence type="ECO:0000256" key="1">
    <source>
        <dbReference type="SAM" id="MobiDB-lite"/>
    </source>
</evidence>
<evidence type="ECO:0000256" key="2">
    <source>
        <dbReference type="SAM" id="Phobius"/>
    </source>
</evidence>
<keyword evidence="2" id="KW-1133">Transmembrane helix</keyword>
<dbReference type="EMBL" id="CP001700">
    <property type="protein sequence ID" value="ACU75667.1"/>
    <property type="molecule type" value="Genomic_DNA"/>
</dbReference>
<feature type="transmembrane region" description="Helical" evidence="2">
    <location>
        <begin position="438"/>
        <end position="460"/>
    </location>
</feature>
<sequence>MVLSQPSDIVVSGPRGTAVGDPAADRQPASSAWWRVRERSPLVVLALGLALFLGVVFPVIVSVWTGSYSIPHNDSWAETRAAENFARTGQIHLYNWNSMSLVGMYIPLWKLGTWITVQEIYTGLLAVVALAATFDILRDAGGRKRAAIGVLAMACWPGFGLLSTSFMTDIPALAAIAVTFALGRRALERASVPLFLAVTVVGFWGFTIREQGIAAPLGIYVAALWRPALLRRDKLPWLLGFGTGMAVAALVFEQWRRKVVNGEPPKVSFAQFPGWASMAHTYAGSWLVLALVLSPVILLTARPWAWSWPVRLVALAAFAWFAWDVHQGLIGIPQNYLEMNGAYFPAYLGLRPNLFPQPLWDILLPLGCLSSALLIGLVCERIRAVRIEFLVFWLVTAAFAILEISELWIQFDRYQLPLTIPVLTLLLKRGEPITRPQIGLAALTGAFIASVTGLIMMNALTFDAATWHSAQAVVADGKASAAHVDAGLDWTAWHSPDGYKKPYDPGAEHGIYEKSAGMGNDHPCYVVAASPQQQPGWSLYATHEYRRFGFIGPEQHTYVYRTAETVCGN</sequence>
<feature type="transmembrane region" description="Helical" evidence="2">
    <location>
        <begin position="390"/>
        <end position="409"/>
    </location>
</feature>
<feature type="transmembrane region" description="Helical" evidence="2">
    <location>
        <begin position="42"/>
        <end position="64"/>
    </location>
</feature>
<protein>
    <recommendedName>
        <fullName evidence="3">Glycosyltransferase RgtA/B/C/D-like domain-containing protein</fullName>
    </recommendedName>
</protein>
<dbReference type="InParanoid" id="C7Q1W6"/>
<dbReference type="HOGENOM" id="CLU_478748_0_0_11"/>
<dbReference type="STRING" id="479433.Caci_6826"/>
<keyword evidence="2" id="KW-0472">Membrane</keyword>
<accession>C7Q1W6</accession>
<dbReference type="AlphaFoldDB" id="C7Q1W6"/>
<dbReference type="KEGG" id="cai:Caci_6826"/>
<dbReference type="eggNOG" id="ENOG5032RK8">
    <property type="taxonomic scope" value="Bacteria"/>
</dbReference>
<dbReference type="Proteomes" id="UP000000851">
    <property type="component" value="Chromosome"/>
</dbReference>
<dbReference type="InterPro" id="IPR038731">
    <property type="entry name" value="RgtA/B/C-like"/>
</dbReference>
<feature type="transmembrane region" description="Helical" evidence="2">
    <location>
        <begin position="120"/>
        <end position="137"/>
    </location>
</feature>
<feature type="transmembrane region" description="Helical" evidence="2">
    <location>
        <begin position="272"/>
        <end position="293"/>
    </location>
</feature>
<name>C7Q1W6_CATAD</name>
<keyword evidence="5" id="KW-1185">Reference proteome</keyword>
<reference evidence="4 5" key="1">
    <citation type="journal article" date="2009" name="Stand. Genomic Sci.">
        <title>Complete genome sequence of Catenulispora acidiphila type strain (ID 139908).</title>
        <authorList>
            <person name="Copeland A."/>
            <person name="Lapidus A."/>
            <person name="Glavina Del Rio T."/>
            <person name="Nolan M."/>
            <person name="Lucas S."/>
            <person name="Chen F."/>
            <person name="Tice H."/>
            <person name="Cheng J.F."/>
            <person name="Bruce D."/>
            <person name="Goodwin L."/>
            <person name="Pitluck S."/>
            <person name="Mikhailova N."/>
            <person name="Pati A."/>
            <person name="Ivanova N."/>
            <person name="Mavromatis K."/>
            <person name="Chen A."/>
            <person name="Palaniappan K."/>
            <person name="Chain P."/>
            <person name="Land M."/>
            <person name="Hauser L."/>
            <person name="Chang Y.J."/>
            <person name="Jeffries C.D."/>
            <person name="Chertkov O."/>
            <person name="Brettin T."/>
            <person name="Detter J.C."/>
            <person name="Han C."/>
            <person name="Ali Z."/>
            <person name="Tindall B.J."/>
            <person name="Goker M."/>
            <person name="Bristow J."/>
            <person name="Eisen J.A."/>
            <person name="Markowitz V."/>
            <person name="Hugenholtz P."/>
            <person name="Kyrpides N.C."/>
            <person name="Klenk H.P."/>
        </authorList>
    </citation>
    <scope>NUCLEOTIDE SEQUENCE [LARGE SCALE GENOMIC DNA]</scope>
    <source>
        <strain evidence="5">DSM 44928 / JCM 14897 / NBRC 102108 / NRRL B-24433 / ID139908</strain>
    </source>
</reference>
<keyword evidence="2" id="KW-0812">Transmembrane</keyword>
<feature type="domain" description="Glycosyltransferase RgtA/B/C/D-like" evidence="3">
    <location>
        <begin position="124"/>
        <end position="249"/>
    </location>
</feature>
<evidence type="ECO:0000313" key="5">
    <source>
        <dbReference type="Proteomes" id="UP000000851"/>
    </source>
</evidence>
<feature type="transmembrane region" description="Helical" evidence="2">
    <location>
        <begin position="149"/>
        <end position="182"/>
    </location>
</feature>
<evidence type="ECO:0000259" key="3">
    <source>
        <dbReference type="Pfam" id="PF13231"/>
    </source>
</evidence>
<feature type="transmembrane region" description="Helical" evidence="2">
    <location>
        <begin position="359"/>
        <end position="378"/>
    </location>
</feature>
<organism evidence="4 5">
    <name type="scientific">Catenulispora acidiphila (strain DSM 44928 / JCM 14897 / NBRC 102108 / NRRL B-24433 / ID139908)</name>
    <dbReference type="NCBI Taxonomy" id="479433"/>
    <lineage>
        <taxon>Bacteria</taxon>
        <taxon>Bacillati</taxon>
        <taxon>Actinomycetota</taxon>
        <taxon>Actinomycetes</taxon>
        <taxon>Catenulisporales</taxon>
        <taxon>Catenulisporaceae</taxon>
        <taxon>Catenulispora</taxon>
    </lineage>
</organism>
<proteinExistence type="predicted"/>